<evidence type="ECO:0000259" key="4">
    <source>
        <dbReference type="PROSITE" id="PS00662"/>
    </source>
</evidence>
<dbReference type="PANTHER" id="PTHR30258:SF3">
    <property type="entry name" value="SLL1921 PROTEIN"/>
    <property type="match status" value="1"/>
</dbReference>
<protein>
    <recommendedName>
        <fullName evidence="4">Bacterial type II secretion system protein E domain-containing protein</fullName>
    </recommendedName>
</protein>
<keyword evidence="2" id="KW-0547">Nucleotide-binding</keyword>
<dbReference type="SUPFAM" id="SSF160246">
    <property type="entry name" value="EspE N-terminal domain-like"/>
    <property type="match status" value="1"/>
</dbReference>
<dbReference type="SUPFAM" id="SSF52540">
    <property type="entry name" value="P-loop containing nucleoside triphosphate hydrolases"/>
    <property type="match status" value="1"/>
</dbReference>
<accession>A0A1G2QD03</accession>
<dbReference type="InterPro" id="IPR027417">
    <property type="entry name" value="P-loop_NTPase"/>
</dbReference>
<sequence length="543" mass="59694">MATTALDIPTRDLKGVKIPLDVLRYVPRSSAEYFQILPLAVVEGVLEVGLVDPRNPEALDALQFITNKNNVPYKIFSITKGAFEEGLKSYGVASTNTEGSVDNAGGFSTNFGGTSGLEDLGQNIQEAEKTVASFSAVRDNDINKPKVGIVEEAPVTKIVSVILQNAVAGGASDIHIEPEADKVHVRFRVDGLLFTSLDRIPKTVHDAIVARVKILTNMKLDEKRKPQDGRFSANIEGRRVDFRVSTFPTYFGEKVVMRILDPEKKLLTLESMGMSPDQIKIVRESINRPYGIILLTGPTGSGKSTTLYAMLSEVDRAKYNVVTLEDPIEYNIAGVSQSQVQPDIEYTFANGLRSIMRQDPDIIMVGEIRDRETAKIAIHAALTGHLVFSTLHTNTAAGVVPRLIDMGVDPFLIPPTLVLAIGQRLVPTLCPEAKKSTMLDDSMKVMIDKQFADMPAEFRSRLPAVEKMYHSQNTAACPSGTRGRIGVFEFLKMDHDIEGVILKNPVESEIYRMARAKGFLTLKEDAIMKASQGLISFEEVNKL</sequence>
<feature type="domain" description="Bacterial type II secretion system protein E" evidence="4">
    <location>
        <begin position="356"/>
        <end position="370"/>
    </location>
</feature>
<reference evidence="5 6" key="1">
    <citation type="journal article" date="2016" name="Nat. Commun.">
        <title>Thousands of microbial genomes shed light on interconnected biogeochemical processes in an aquifer system.</title>
        <authorList>
            <person name="Anantharaman K."/>
            <person name="Brown C.T."/>
            <person name="Hug L.A."/>
            <person name="Sharon I."/>
            <person name="Castelle C.J."/>
            <person name="Probst A.J."/>
            <person name="Thomas B.C."/>
            <person name="Singh A."/>
            <person name="Wilkins M.J."/>
            <person name="Karaoz U."/>
            <person name="Brodie E.L."/>
            <person name="Williams K.H."/>
            <person name="Hubbard S.S."/>
            <person name="Banfield J.F."/>
        </authorList>
    </citation>
    <scope>NUCLEOTIDE SEQUENCE [LARGE SCALE GENOMIC DNA]</scope>
</reference>
<comment type="similarity">
    <text evidence="1">Belongs to the GSP E family.</text>
</comment>
<dbReference type="Pfam" id="PF05157">
    <property type="entry name" value="MshEN"/>
    <property type="match status" value="1"/>
</dbReference>
<dbReference type="InterPro" id="IPR007831">
    <property type="entry name" value="T2SS_GspE_N"/>
</dbReference>
<dbReference type="Pfam" id="PF00437">
    <property type="entry name" value="T2SSE"/>
    <property type="match status" value="1"/>
</dbReference>
<dbReference type="Gene3D" id="3.40.50.300">
    <property type="entry name" value="P-loop containing nucleotide triphosphate hydrolases"/>
    <property type="match status" value="1"/>
</dbReference>
<dbReference type="GO" id="GO:0005524">
    <property type="term" value="F:ATP binding"/>
    <property type="evidence" value="ECO:0007669"/>
    <property type="project" value="UniProtKB-KW"/>
</dbReference>
<dbReference type="AlphaFoldDB" id="A0A1G2QD03"/>
<keyword evidence="3" id="KW-0067">ATP-binding</keyword>
<dbReference type="Proteomes" id="UP000176222">
    <property type="component" value="Unassembled WGS sequence"/>
</dbReference>
<organism evidence="5 6">
    <name type="scientific">Candidatus Vogelbacteria bacterium RIFOXYB1_FULL_42_16</name>
    <dbReference type="NCBI Taxonomy" id="1802436"/>
    <lineage>
        <taxon>Bacteria</taxon>
        <taxon>Candidatus Vogeliibacteriota</taxon>
    </lineage>
</organism>
<dbReference type="EMBL" id="MHTH01000010">
    <property type="protein sequence ID" value="OHA58367.1"/>
    <property type="molecule type" value="Genomic_DNA"/>
</dbReference>
<gene>
    <name evidence="5" type="ORF">A2370_01480</name>
</gene>
<dbReference type="InterPro" id="IPR037257">
    <property type="entry name" value="T2SS_E_N_sf"/>
</dbReference>
<dbReference type="PANTHER" id="PTHR30258">
    <property type="entry name" value="TYPE II SECRETION SYSTEM PROTEIN GSPE-RELATED"/>
    <property type="match status" value="1"/>
</dbReference>
<name>A0A1G2QD03_9BACT</name>
<dbReference type="STRING" id="1802436.A2370_01480"/>
<dbReference type="PROSITE" id="PS00662">
    <property type="entry name" value="T2SP_E"/>
    <property type="match status" value="1"/>
</dbReference>
<evidence type="ECO:0000313" key="5">
    <source>
        <dbReference type="EMBL" id="OHA58367.1"/>
    </source>
</evidence>
<dbReference type="InterPro" id="IPR003593">
    <property type="entry name" value="AAA+_ATPase"/>
</dbReference>
<dbReference type="InterPro" id="IPR001482">
    <property type="entry name" value="T2SS/T4SS_dom"/>
</dbReference>
<dbReference type="Gene3D" id="3.30.300.160">
    <property type="entry name" value="Type II secretion system, protein E, N-terminal domain"/>
    <property type="match status" value="1"/>
</dbReference>
<dbReference type="Gene3D" id="3.30.450.90">
    <property type="match status" value="1"/>
</dbReference>
<comment type="caution">
    <text evidence="5">The sequence shown here is derived from an EMBL/GenBank/DDBJ whole genome shotgun (WGS) entry which is preliminary data.</text>
</comment>
<evidence type="ECO:0000256" key="2">
    <source>
        <dbReference type="ARBA" id="ARBA00022741"/>
    </source>
</evidence>
<proteinExistence type="inferred from homology"/>
<evidence type="ECO:0000313" key="6">
    <source>
        <dbReference type="Proteomes" id="UP000176222"/>
    </source>
</evidence>
<dbReference type="GO" id="GO:0005886">
    <property type="term" value="C:plasma membrane"/>
    <property type="evidence" value="ECO:0007669"/>
    <property type="project" value="TreeGrafter"/>
</dbReference>
<evidence type="ECO:0000256" key="3">
    <source>
        <dbReference type="ARBA" id="ARBA00022840"/>
    </source>
</evidence>
<dbReference type="CDD" id="cd01129">
    <property type="entry name" value="PulE-GspE-like"/>
    <property type="match status" value="1"/>
</dbReference>
<dbReference type="GO" id="GO:0016887">
    <property type="term" value="F:ATP hydrolysis activity"/>
    <property type="evidence" value="ECO:0007669"/>
    <property type="project" value="TreeGrafter"/>
</dbReference>
<dbReference type="SMART" id="SM00382">
    <property type="entry name" value="AAA"/>
    <property type="match status" value="1"/>
</dbReference>
<evidence type="ECO:0000256" key="1">
    <source>
        <dbReference type="ARBA" id="ARBA00006611"/>
    </source>
</evidence>